<dbReference type="SUPFAM" id="SSF159121">
    <property type="entry name" value="BC4932-like"/>
    <property type="match status" value="1"/>
</dbReference>
<accession>A0ABT9WVH8</accession>
<reference evidence="1 2" key="1">
    <citation type="submission" date="2023-07" db="EMBL/GenBank/DDBJ databases">
        <title>Genomic Encyclopedia of Type Strains, Phase IV (KMG-IV): sequencing the most valuable type-strain genomes for metagenomic binning, comparative biology and taxonomic classification.</title>
        <authorList>
            <person name="Goeker M."/>
        </authorList>
    </citation>
    <scope>NUCLEOTIDE SEQUENCE [LARGE SCALE GENOMIC DNA]</scope>
    <source>
        <strain evidence="1 2">DSM 23837</strain>
    </source>
</reference>
<dbReference type="PANTHER" id="PTHR36433">
    <property type="entry name" value="HYPOTHETICAL CYTOSOLIC PROTEIN"/>
    <property type="match status" value="1"/>
</dbReference>
<gene>
    <name evidence="1" type="ORF">J2S08_003103</name>
</gene>
<name>A0ABT9WVH8_9BACI</name>
<protein>
    <submittedName>
        <fullName evidence="1">Uncharacterized protein (TIGR01655 family)</fullName>
    </submittedName>
</protein>
<dbReference type="InterPro" id="IPR036166">
    <property type="entry name" value="YxeA-like_sf"/>
</dbReference>
<organism evidence="1 2">
    <name type="scientific">Bacillus chungangensis</name>
    <dbReference type="NCBI Taxonomy" id="587633"/>
    <lineage>
        <taxon>Bacteria</taxon>
        <taxon>Bacillati</taxon>
        <taxon>Bacillota</taxon>
        <taxon>Bacilli</taxon>
        <taxon>Bacillales</taxon>
        <taxon>Bacillaceae</taxon>
        <taxon>Bacillus</taxon>
    </lineage>
</organism>
<evidence type="ECO:0000313" key="1">
    <source>
        <dbReference type="EMBL" id="MDQ0177224.1"/>
    </source>
</evidence>
<dbReference type="NCBIfam" id="TIGR01655">
    <property type="entry name" value="yxeA_fam"/>
    <property type="match status" value="1"/>
</dbReference>
<dbReference type="RefSeq" id="WP_307231040.1">
    <property type="nucleotide sequence ID" value="NZ_JAUSTT010000020.1"/>
</dbReference>
<keyword evidence="2" id="KW-1185">Reference proteome</keyword>
<comment type="caution">
    <text evidence="1">The sequence shown here is derived from an EMBL/GenBank/DDBJ whole genome shotgun (WGS) entry which is preliminary data.</text>
</comment>
<proteinExistence type="predicted"/>
<dbReference type="Pfam" id="PF06486">
    <property type="entry name" value="DUF1093"/>
    <property type="match status" value="1"/>
</dbReference>
<dbReference type="PANTHER" id="PTHR36433:SF2">
    <property type="entry name" value="YXEA FAMILY PROTEIN"/>
    <property type="match status" value="1"/>
</dbReference>
<dbReference type="Gene3D" id="2.40.50.480">
    <property type="match status" value="1"/>
</dbReference>
<dbReference type="InterPro" id="IPR006542">
    <property type="entry name" value="DUF1093"/>
</dbReference>
<dbReference type="Proteomes" id="UP001223586">
    <property type="component" value="Unassembled WGS sequence"/>
</dbReference>
<sequence>MKGFAMKKILLISGLVLITIVAYSMFFFSPDRLTPENPAGKKIYYTVIDHEPMMLNDEKRYEYHVVGYDKNGNEKNLHFTASKILKDGAYLELYTTTLRGVTYWQEIQYEQLPKNLNKIFSK</sequence>
<dbReference type="EMBL" id="JAUSTT010000020">
    <property type="protein sequence ID" value="MDQ0177224.1"/>
    <property type="molecule type" value="Genomic_DNA"/>
</dbReference>
<evidence type="ECO:0000313" key="2">
    <source>
        <dbReference type="Proteomes" id="UP001223586"/>
    </source>
</evidence>